<keyword evidence="9" id="KW-1185">Reference proteome</keyword>
<dbReference type="GO" id="GO:0022857">
    <property type="term" value="F:transmembrane transporter activity"/>
    <property type="evidence" value="ECO:0007669"/>
    <property type="project" value="InterPro"/>
</dbReference>
<dbReference type="InterPro" id="IPR011701">
    <property type="entry name" value="MFS"/>
</dbReference>
<keyword evidence="5 6" id="KW-0472">Membrane</keyword>
<name>A0AAD4LZK8_9AGAM</name>
<feature type="domain" description="Major facilitator superfamily (MFS) profile" evidence="7">
    <location>
        <begin position="1"/>
        <end position="100"/>
    </location>
</feature>
<dbReference type="InterPro" id="IPR036259">
    <property type="entry name" value="MFS_trans_sf"/>
</dbReference>
<evidence type="ECO:0000313" key="9">
    <source>
        <dbReference type="Proteomes" id="UP001203297"/>
    </source>
</evidence>
<evidence type="ECO:0000256" key="2">
    <source>
        <dbReference type="ARBA" id="ARBA00022448"/>
    </source>
</evidence>
<dbReference type="AlphaFoldDB" id="A0AAD4LZK8"/>
<reference evidence="8" key="1">
    <citation type="journal article" date="2022" name="New Phytol.">
        <title>Evolutionary transition to the ectomycorrhizal habit in the genomes of a hyperdiverse lineage of mushroom-forming fungi.</title>
        <authorList>
            <person name="Looney B."/>
            <person name="Miyauchi S."/>
            <person name="Morin E."/>
            <person name="Drula E."/>
            <person name="Courty P.E."/>
            <person name="Kohler A."/>
            <person name="Kuo A."/>
            <person name="LaButti K."/>
            <person name="Pangilinan J."/>
            <person name="Lipzen A."/>
            <person name="Riley R."/>
            <person name="Andreopoulos W."/>
            <person name="He G."/>
            <person name="Johnson J."/>
            <person name="Nolan M."/>
            <person name="Tritt A."/>
            <person name="Barry K.W."/>
            <person name="Grigoriev I.V."/>
            <person name="Nagy L.G."/>
            <person name="Hibbett D."/>
            <person name="Henrissat B."/>
            <person name="Matheny P.B."/>
            <person name="Labbe J."/>
            <person name="Martin F.M."/>
        </authorList>
    </citation>
    <scope>NUCLEOTIDE SEQUENCE</scope>
    <source>
        <strain evidence="8">BPL690</strain>
    </source>
</reference>
<gene>
    <name evidence="8" type="ORF">B0F90DRAFT_1635394</name>
</gene>
<feature type="transmembrane region" description="Helical" evidence="6">
    <location>
        <begin position="15"/>
        <end position="36"/>
    </location>
</feature>
<dbReference type="GO" id="GO:0016020">
    <property type="term" value="C:membrane"/>
    <property type="evidence" value="ECO:0007669"/>
    <property type="project" value="UniProtKB-SubCell"/>
</dbReference>
<evidence type="ECO:0000259" key="7">
    <source>
        <dbReference type="PROSITE" id="PS50850"/>
    </source>
</evidence>
<dbReference type="InterPro" id="IPR020846">
    <property type="entry name" value="MFS_dom"/>
</dbReference>
<comment type="caution">
    <text evidence="8">The sequence shown here is derived from an EMBL/GenBank/DDBJ whole genome shotgun (WGS) entry which is preliminary data.</text>
</comment>
<dbReference type="EMBL" id="WTXG01000043">
    <property type="protein sequence ID" value="KAI0296925.1"/>
    <property type="molecule type" value="Genomic_DNA"/>
</dbReference>
<evidence type="ECO:0000256" key="1">
    <source>
        <dbReference type="ARBA" id="ARBA00004141"/>
    </source>
</evidence>
<evidence type="ECO:0000256" key="3">
    <source>
        <dbReference type="ARBA" id="ARBA00022692"/>
    </source>
</evidence>
<dbReference type="Proteomes" id="UP001203297">
    <property type="component" value="Unassembled WGS sequence"/>
</dbReference>
<evidence type="ECO:0000256" key="5">
    <source>
        <dbReference type="ARBA" id="ARBA00023136"/>
    </source>
</evidence>
<dbReference type="PANTHER" id="PTHR23504:SF15">
    <property type="entry name" value="MAJOR FACILITATOR SUPERFAMILY (MFS) PROFILE DOMAIN-CONTAINING PROTEIN"/>
    <property type="match status" value="1"/>
</dbReference>
<evidence type="ECO:0000256" key="4">
    <source>
        <dbReference type="ARBA" id="ARBA00022989"/>
    </source>
</evidence>
<keyword evidence="3 6" id="KW-0812">Transmembrane</keyword>
<dbReference type="SUPFAM" id="SSF103473">
    <property type="entry name" value="MFS general substrate transporter"/>
    <property type="match status" value="1"/>
</dbReference>
<dbReference type="PANTHER" id="PTHR23504">
    <property type="entry name" value="MAJOR FACILITATOR SUPERFAMILY DOMAIN-CONTAINING PROTEIN 10"/>
    <property type="match status" value="1"/>
</dbReference>
<protein>
    <recommendedName>
        <fullName evidence="7">Major facilitator superfamily (MFS) profile domain-containing protein</fullName>
    </recommendedName>
</protein>
<dbReference type="Gene3D" id="1.20.1250.20">
    <property type="entry name" value="MFS general substrate transporter like domains"/>
    <property type="match status" value="1"/>
</dbReference>
<dbReference type="Pfam" id="PF07690">
    <property type="entry name" value="MFS_1"/>
    <property type="match status" value="1"/>
</dbReference>
<proteinExistence type="predicted"/>
<evidence type="ECO:0000313" key="8">
    <source>
        <dbReference type="EMBL" id="KAI0296925.1"/>
    </source>
</evidence>
<keyword evidence="2" id="KW-0813">Transport</keyword>
<dbReference type="PROSITE" id="PS50850">
    <property type="entry name" value="MFS"/>
    <property type="match status" value="1"/>
</dbReference>
<organism evidence="8 9">
    <name type="scientific">Multifurca ochricompacta</name>
    <dbReference type="NCBI Taxonomy" id="376703"/>
    <lineage>
        <taxon>Eukaryota</taxon>
        <taxon>Fungi</taxon>
        <taxon>Dikarya</taxon>
        <taxon>Basidiomycota</taxon>
        <taxon>Agaricomycotina</taxon>
        <taxon>Agaricomycetes</taxon>
        <taxon>Russulales</taxon>
        <taxon>Russulaceae</taxon>
        <taxon>Multifurca</taxon>
    </lineage>
</organism>
<keyword evidence="4 6" id="KW-1133">Transmembrane helix</keyword>
<evidence type="ECO:0000256" key="6">
    <source>
        <dbReference type="SAM" id="Phobius"/>
    </source>
</evidence>
<accession>A0AAD4LZK8</accession>
<feature type="non-terminal residue" evidence="8">
    <location>
        <position position="1"/>
    </location>
</feature>
<feature type="transmembrane region" description="Helical" evidence="6">
    <location>
        <begin position="48"/>
        <end position="70"/>
    </location>
</feature>
<sequence>LVSELPITGGDERKVGYYAGIITLYFAGETTTILQWSRLSDSLGRKPVLLGGILGMVIATILFGLSRTFWALSVSRFPAGALNGNNGVADKMLAELMVLP</sequence>
<comment type="subcellular location">
    <subcellularLocation>
        <location evidence="1">Membrane</location>
        <topology evidence="1">Multi-pass membrane protein</topology>
    </subcellularLocation>
</comment>